<keyword evidence="4" id="KW-1185">Reference proteome</keyword>
<accession>A0AAW9DUL4</accession>
<name>A0AAW9DUL4_ACIAO</name>
<dbReference type="EMBL" id="JAWXYB010000018">
    <property type="protein sequence ID" value="MDX5932799.1"/>
    <property type="molecule type" value="Genomic_DNA"/>
</dbReference>
<proteinExistence type="inferred from homology"/>
<dbReference type="PROSITE" id="PS00571">
    <property type="entry name" value="AMIDASES"/>
    <property type="match status" value="1"/>
</dbReference>
<dbReference type="InterPro" id="IPR023631">
    <property type="entry name" value="Amidase_dom"/>
</dbReference>
<evidence type="ECO:0000256" key="1">
    <source>
        <dbReference type="ARBA" id="ARBA00009199"/>
    </source>
</evidence>
<protein>
    <submittedName>
        <fullName evidence="3">Amidase</fullName>
    </submittedName>
</protein>
<comment type="similarity">
    <text evidence="1">Belongs to the amidase family.</text>
</comment>
<gene>
    <name evidence="3" type="ORF">SIL87_18770</name>
</gene>
<evidence type="ECO:0000259" key="2">
    <source>
        <dbReference type="Pfam" id="PF01425"/>
    </source>
</evidence>
<dbReference type="InterPro" id="IPR036928">
    <property type="entry name" value="AS_sf"/>
</dbReference>
<evidence type="ECO:0000313" key="4">
    <source>
        <dbReference type="Proteomes" id="UP001279553"/>
    </source>
</evidence>
<comment type="caution">
    <text evidence="3">The sequence shown here is derived from an EMBL/GenBank/DDBJ whole genome shotgun (WGS) entry which is preliminary data.</text>
</comment>
<dbReference type="Pfam" id="PF01425">
    <property type="entry name" value="Amidase"/>
    <property type="match status" value="1"/>
</dbReference>
<evidence type="ECO:0000313" key="3">
    <source>
        <dbReference type="EMBL" id="MDX5932799.1"/>
    </source>
</evidence>
<dbReference type="PANTHER" id="PTHR11895">
    <property type="entry name" value="TRANSAMIDASE"/>
    <property type="match status" value="1"/>
</dbReference>
<dbReference type="Gene3D" id="3.90.1300.10">
    <property type="entry name" value="Amidase signature (AS) domain"/>
    <property type="match status" value="1"/>
</dbReference>
<dbReference type="InterPro" id="IPR000120">
    <property type="entry name" value="Amidase"/>
</dbReference>
<organism evidence="3 4">
    <name type="scientific">Acidiphilium acidophilum</name>
    <name type="common">Thiobacillus acidophilus</name>
    <dbReference type="NCBI Taxonomy" id="76588"/>
    <lineage>
        <taxon>Bacteria</taxon>
        <taxon>Pseudomonadati</taxon>
        <taxon>Pseudomonadota</taxon>
        <taxon>Alphaproteobacteria</taxon>
        <taxon>Acetobacterales</taxon>
        <taxon>Acidocellaceae</taxon>
        <taxon>Acidiphilium</taxon>
    </lineage>
</organism>
<reference evidence="3 4" key="1">
    <citation type="submission" date="2023-11" db="EMBL/GenBank/DDBJ databases">
        <title>MicrobeMod: A computational toolkit for identifying prokaryotic methylation and restriction-modification with nanopore sequencing.</title>
        <authorList>
            <person name="Crits-Christoph A."/>
            <person name="Kang S.C."/>
            <person name="Lee H."/>
            <person name="Ostrov N."/>
        </authorList>
    </citation>
    <scope>NUCLEOTIDE SEQUENCE [LARGE SCALE GENOMIC DNA]</scope>
    <source>
        <strain evidence="3 4">DSMZ 700</strain>
    </source>
</reference>
<dbReference type="Proteomes" id="UP001279553">
    <property type="component" value="Unassembled WGS sequence"/>
</dbReference>
<dbReference type="SUPFAM" id="SSF75304">
    <property type="entry name" value="Amidase signature (AS) enzymes"/>
    <property type="match status" value="1"/>
</dbReference>
<dbReference type="AlphaFoldDB" id="A0AAW9DUL4"/>
<dbReference type="PANTHER" id="PTHR11895:SF7">
    <property type="entry name" value="GLUTAMYL-TRNA(GLN) AMIDOTRANSFERASE SUBUNIT A, MITOCHONDRIAL"/>
    <property type="match status" value="1"/>
</dbReference>
<dbReference type="RefSeq" id="WP_319615649.1">
    <property type="nucleotide sequence ID" value="NZ_JAWXYB010000018.1"/>
</dbReference>
<sequence length="494" mass="51878">MIEELRDRDAVGLAALIAAGEISAAELLEATLARIDRAEAGINAIAVDLRERARAEVARGVVPGGPFAGVPFLLKDIFQEDAGVTMTMGTLALKDHVARTTCAYVRRVREAGFVIIGSTTTPELGLKATTETVLHGDTRSPWNLERTPGGSSGGAAAAVAAGYLPMAGASDGGGSIRIPASYCGLFGLKPSRGRVSEGPSIGEGWEGAVCTHVLTRSVRDSAAMLDVLAGAEPGDPFVIAPPARPFAAEVDAEPGRLRIGFSTRSPVGGRVDAEMVAAVAGAARLLEGLGHVVEEAAPDIDGELLARCYMGLYFGHVAAMTARIRRETGCASSAFHADTRALALLGRAMSAGEYVALREHWNGFARKLAAFHERYDLFLTPTTALGAARIGELDTPKRMQAIAGLIDRLGVGKVLMKSGIVDDLAFRNLERTPFTQLANLTFVPAMSVPLHVGADGMPVGVQFVARFGAEAMLLRLAGQLERAAPWAGRMPVRH</sequence>
<dbReference type="GO" id="GO:0003824">
    <property type="term" value="F:catalytic activity"/>
    <property type="evidence" value="ECO:0007669"/>
    <property type="project" value="InterPro"/>
</dbReference>
<dbReference type="InterPro" id="IPR020556">
    <property type="entry name" value="Amidase_CS"/>
</dbReference>
<feature type="domain" description="Amidase" evidence="2">
    <location>
        <begin position="26"/>
        <end position="474"/>
    </location>
</feature>